<gene>
    <name evidence="1" type="ORF">B5M45_03370</name>
</gene>
<reference evidence="1 2" key="1">
    <citation type="submission" date="2017-03" db="EMBL/GenBank/DDBJ databases">
        <title>Genomic insights into Mycobacterium simiae human colonization.</title>
        <authorList>
            <person name="Steffani J.L."/>
            <person name="Brunck M.E."/>
            <person name="Cruz E."/>
            <person name="Montiel R."/>
            <person name="Barona F."/>
        </authorList>
    </citation>
    <scope>NUCLEOTIDE SEQUENCE [LARGE SCALE GENOMIC DNA]</scope>
    <source>
        <strain evidence="1 2">MsiGto</strain>
    </source>
</reference>
<comment type="caution">
    <text evidence="1">The sequence shown here is derived from an EMBL/GenBank/DDBJ whole genome shotgun (WGS) entry which is preliminary data.</text>
</comment>
<accession>A0A1X0YGM8</accession>
<dbReference type="AlphaFoldDB" id="A0A1X0YGM8"/>
<dbReference type="Proteomes" id="UP000193040">
    <property type="component" value="Unassembled WGS sequence"/>
</dbReference>
<protein>
    <recommendedName>
        <fullName evidence="3">DUF385 domain-containing protein</fullName>
    </recommendedName>
</protein>
<evidence type="ECO:0008006" key="3">
    <source>
        <dbReference type="Google" id="ProtNLM"/>
    </source>
</evidence>
<name>A0A1X0YGM8_MYCSI</name>
<organism evidence="1 2">
    <name type="scientific">Mycobacterium simiae</name>
    <name type="common">Mycobacterium habana</name>
    <dbReference type="NCBI Taxonomy" id="1784"/>
    <lineage>
        <taxon>Bacteria</taxon>
        <taxon>Bacillati</taxon>
        <taxon>Actinomycetota</taxon>
        <taxon>Actinomycetes</taxon>
        <taxon>Mycobacteriales</taxon>
        <taxon>Mycobacteriaceae</taxon>
        <taxon>Mycobacterium</taxon>
        <taxon>Mycobacterium simiae complex</taxon>
    </lineage>
</organism>
<dbReference type="STRING" id="1784.VC42_05805"/>
<sequence length="122" mass="13358">MATTPNRLGRLLMRAAPVFNAPVAALAKSRRFGGLMNRNIVIVGYTGRRSGRSFSIPVAYRRTGDEITITANLPESKTWWRNFLGDGGPVTLELDGAQRVGHAVAERNEKGRVTVHVRLTDG</sequence>
<dbReference type="EMBL" id="MZZM01000005">
    <property type="protein sequence ID" value="ORJ64246.1"/>
    <property type="molecule type" value="Genomic_DNA"/>
</dbReference>
<proteinExistence type="predicted"/>
<evidence type="ECO:0000313" key="2">
    <source>
        <dbReference type="Proteomes" id="UP000193040"/>
    </source>
</evidence>
<dbReference type="Gene3D" id="2.30.110.10">
    <property type="entry name" value="Electron Transport, Fmn-binding Protein, Chain A"/>
    <property type="match status" value="1"/>
</dbReference>
<dbReference type="InterPro" id="IPR012349">
    <property type="entry name" value="Split_barrel_FMN-bd"/>
</dbReference>
<keyword evidence="2" id="KW-1185">Reference proteome</keyword>
<evidence type="ECO:0000313" key="1">
    <source>
        <dbReference type="EMBL" id="ORJ64246.1"/>
    </source>
</evidence>
<dbReference type="RefSeq" id="WP_061556339.1">
    <property type="nucleotide sequence ID" value="NZ_MZZM01000005.1"/>
</dbReference>